<evidence type="ECO:0000256" key="1">
    <source>
        <dbReference type="SAM" id="Coils"/>
    </source>
</evidence>
<proteinExistence type="predicted"/>
<feature type="compositionally biased region" description="Pro residues" evidence="2">
    <location>
        <begin position="304"/>
        <end position="318"/>
    </location>
</feature>
<evidence type="ECO:0000313" key="3">
    <source>
        <dbReference type="Proteomes" id="UP000515140"/>
    </source>
</evidence>
<reference evidence="4 5" key="1">
    <citation type="submission" date="2025-04" db="UniProtKB">
        <authorList>
            <consortium name="RefSeq"/>
        </authorList>
    </citation>
    <scope>IDENTIFICATION</scope>
    <source>
        <tissue evidence="4 5">Spleen</tissue>
    </source>
</reference>
<keyword evidence="1" id="KW-0175">Coiled coil</keyword>
<evidence type="ECO:0000313" key="5">
    <source>
        <dbReference type="RefSeq" id="XP_020856774.1"/>
    </source>
</evidence>
<dbReference type="InterPro" id="IPR024849">
    <property type="entry name" value="Shootin-1"/>
</dbReference>
<sequence length="388" mass="42351">MEGCSEEQEEGLGVLAAILEDLGDIRKSSYESSLSEEASTSEDEEEELEEQGSWEQDQKQLMELEQASQALLTELSVLEAECQVERSCREQAEVYAAQVSQENEELKRLSVALPPCLGPEPLPTTPQEQGPPSEPSLSQNSNTSEIQRERLERSSLQTSMGQSQRALAKLKRVSHLVLQECGEAWQQLHLEQDLRQQAEIFAHKMLVEKKEAHRQSAILLQNHAPGTQLSAALEEVAALSRALEEATCQHREQVVSWEASQEEVGYLKMQLKEIEEKNAQLEALVCALEERVKKAETPSQEPEALPPAPPTTATPTPTPTASALCSCSRPSSGHPAEARPESTTSPGSPLPGRQEGKGNAGNDGQDSSRSCAETGCQREGPQSGPKQT</sequence>
<dbReference type="RefSeq" id="XP_020856773.1">
    <property type="nucleotide sequence ID" value="XM_021001114.1"/>
</dbReference>
<feature type="region of interest" description="Disordered" evidence="2">
    <location>
        <begin position="294"/>
        <end position="388"/>
    </location>
</feature>
<dbReference type="GO" id="GO:0044295">
    <property type="term" value="C:axonal growth cone"/>
    <property type="evidence" value="ECO:0007669"/>
    <property type="project" value="TreeGrafter"/>
</dbReference>
<dbReference type="GO" id="GO:0048812">
    <property type="term" value="P:neuron projection morphogenesis"/>
    <property type="evidence" value="ECO:0007669"/>
    <property type="project" value="TreeGrafter"/>
</dbReference>
<evidence type="ECO:0000313" key="4">
    <source>
        <dbReference type="RefSeq" id="XP_020856773.1"/>
    </source>
</evidence>
<keyword evidence="3" id="KW-1185">Reference proteome</keyword>
<dbReference type="PANTHER" id="PTHR46606">
    <property type="entry name" value="SHOOTIN-1"/>
    <property type="match status" value="1"/>
</dbReference>
<feature type="region of interest" description="Disordered" evidence="2">
    <location>
        <begin position="29"/>
        <end position="58"/>
    </location>
</feature>
<feature type="compositionally biased region" description="Acidic residues" evidence="2">
    <location>
        <begin position="39"/>
        <end position="52"/>
    </location>
</feature>
<accession>A0A6P5LFX7</accession>
<dbReference type="Proteomes" id="UP000515140">
    <property type="component" value="Unplaced"/>
</dbReference>
<dbReference type="AlphaFoldDB" id="A0A6P5LFX7"/>
<dbReference type="RefSeq" id="XP_020856774.1">
    <property type="nucleotide sequence ID" value="XM_021001115.1"/>
</dbReference>
<dbReference type="GeneTree" id="ENSGT00980000198740"/>
<protein>
    <submittedName>
        <fullName evidence="4 5">Shootin-1-like isoform X1</fullName>
    </submittedName>
</protein>
<dbReference type="GO" id="GO:0005737">
    <property type="term" value="C:cytoplasm"/>
    <property type="evidence" value="ECO:0007669"/>
    <property type="project" value="TreeGrafter"/>
</dbReference>
<dbReference type="GO" id="GO:2001224">
    <property type="term" value="P:positive regulation of neuron migration"/>
    <property type="evidence" value="ECO:0007669"/>
    <property type="project" value="TreeGrafter"/>
</dbReference>
<dbReference type="GO" id="GO:0031252">
    <property type="term" value="C:cell leading edge"/>
    <property type="evidence" value="ECO:0007669"/>
    <property type="project" value="TreeGrafter"/>
</dbReference>
<feature type="coiled-coil region" evidence="1">
    <location>
        <begin position="229"/>
        <end position="291"/>
    </location>
</feature>
<evidence type="ECO:0000256" key="2">
    <source>
        <dbReference type="SAM" id="MobiDB-lite"/>
    </source>
</evidence>
<dbReference type="KEGG" id="pcw:110218407"/>
<dbReference type="PANTHER" id="PTHR46606:SF1">
    <property type="entry name" value="SHOOTIN-1"/>
    <property type="match status" value="1"/>
</dbReference>
<feature type="region of interest" description="Disordered" evidence="2">
    <location>
        <begin position="113"/>
        <end position="162"/>
    </location>
</feature>
<feature type="compositionally biased region" description="Polar residues" evidence="2">
    <location>
        <begin position="125"/>
        <end position="145"/>
    </location>
</feature>
<gene>
    <name evidence="4 5" type="primary">LOC110218407</name>
</gene>
<organism evidence="3 4">
    <name type="scientific">Phascolarctos cinereus</name>
    <name type="common">Koala</name>
    <dbReference type="NCBI Taxonomy" id="38626"/>
    <lineage>
        <taxon>Eukaryota</taxon>
        <taxon>Metazoa</taxon>
        <taxon>Chordata</taxon>
        <taxon>Craniata</taxon>
        <taxon>Vertebrata</taxon>
        <taxon>Euteleostomi</taxon>
        <taxon>Mammalia</taxon>
        <taxon>Metatheria</taxon>
        <taxon>Diprotodontia</taxon>
        <taxon>Phascolarctidae</taxon>
        <taxon>Phascolarctos</taxon>
    </lineage>
</organism>
<dbReference type="GeneID" id="110218407"/>
<feature type="compositionally biased region" description="Polar residues" evidence="2">
    <location>
        <begin position="362"/>
        <end position="371"/>
    </location>
</feature>
<name>A0A6P5LFX7_PHACI</name>